<evidence type="ECO:0000313" key="8">
    <source>
        <dbReference type="Proteomes" id="UP001060336"/>
    </source>
</evidence>
<dbReference type="GO" id="GO:0003723">
    <property type="term" value="F:RNA binding"/>
    <property type="evidence" value="ECO:0007669"/>
    <property type="project" value="UniProtKB-UniRule"/>
</dbReference>
<dbReference type="PANTHER" id="PTHR22807:SF53">
    <property type="entry name" value="RIBOSOMAL RNA SMALL SUBUNIT METHYLTRANSFERASE B-RELATED"/>
    <property type="match status" value="1"/>
</dbReference>
<dbReference type="KEGG" id="naci:NUH88_18240"/>
<feature type="domain" description="SAM-dependent MTase RsmB/NOP-type" evidence="6">
    <location>
        <begin position="157"/>
        <end position="442"/>
    </location>
</feature>
<reference evidence="7" key="1">
    <citation type="submission" date="2022-08" db="EMBL/GenBank/DDBJ databases">
        <title>Nisaea acidiphila sp. nov., isolated from a marine algal debris and emended description of the genus Nisaea Urios et al. 2008.</title>
        <authorList>
            <person name="Kwon K."/>
        </authorList>
    </citation>
    <scope>NUCLEOTIDE SEQUENCE</scope>
    <source>
        <strain evidence="7">MEBiC11861</strain>
    </source>
</reference>
<feature type="active site" description="Nucleophile" evidence="5">
    <location>
        <position position="372"/>
    </location>
</feature>
<dbReference type="EMBL" id="CP102480">
    <property type="protein sequence ID" value="UUX49326.1"/>
    <property type="molecule type" value="Genomic_DNA"/>
</dbReference>
<dbReference type="AlphaFoldDB" id="A0A9J7AQ82"/>
<keyword evidence="3 5" id="KW-0949">S-adenosyl-L-methionine</keyword>
<dbReference type="InterPro" id="IPR054728">
    <property type="entry name" value="RsmB-like_ferredoxin"/>
</dbReference>
<keyword evidence="1 5" id="KW-0489">Methyltransferase</keyword>
<evidence type="ECO:0000313" key="7">
    <source>
        <dbReference type="EMBL" id="UUX49326.1"/>
    </source>
</evidence>
<dbReference type="InterPro" id="IPR023267">
    <property type="entry name" value="RCMT"/>
</dbReference>
<keyword evidence="8" id="KW-1185">Reference proteome</keyword>
<name>A0A9J7AQ82_9PROT</name>
<accession>A0A9J7AQ82</accession>
<sequence>MTPAARLLAAIEILEEADADPRPVDRVLEGYFRQRRYAGSKDRHAIRERVFGILRRLARIDWHLSRSNVVERPTARLRVLADLLLTDELTAKAAGELFSGERHAPAAFGETETRVLSALKGATLDGSPDMPASVRVETPDWVYDRLEPVLGDDRDAALLAMGAEAPFDLRINPLHKADREAVREGLEKQGLVTEPTPFSPFGLRSKERKPIDALKLFKDGLIEVQDEGAQIAALLLGAAPGMQVADYCAGAGGKTLVLGGLMENKGRVLALDTSKGRLERCGVRTRRAGLHNVERHELAEGSDRRVKRLAGKFDRVMVDAPCSGTGTWRRNPDARWRYTEEDLAELTALQAVILQRGARLVKTGGRLAYVTCSLLPEENEGVVDAFLAERGDEFRSLDIAEVWNETVIPLGGGACPGEGSRLRLYPHRHNTDGFFVQILERIPAE</sequence>
<evidence type="ECO:0000256" key="4">
    <source>
        <dbReference type="ARBA" id="ARBA00022884"/>
    </source>
</evidence>
<dbReference type="Gene3D" id="1.10.940.10">
    <property type="entry name" value="NusB-like"/>
    <property type="match status" value="1"/>
</dbReference>
<organism evidence="7 8">
    <name type="scientific">Nisaea acidiphila</name>
    <dbReference type="NCBI Taxonomy" id="1862145"/>
    <lineage>
        <taxon>Bacteria</taxon>
        <taxon>Pseudomonadati</taxon>
        <taxon>Pseudomonadota</taxon>
        <taxon>Alphaproteobacteria</taxon>
        <taxon>Rhodospirillales</taxon>
        <taxon>Thalassobaculaceae</taxon>
        <taxon>Nisaea</taxon>
    </lineage>
</organism>
<protein>
    <submittedName>
        <fullName evidence="7">rRNA cytosine-C5-methylase</fullName>
    </submittedName>
</protein>
<comment type="similarity">
    <text evidence="5">Belongs to the class I-like SAM-binding methyltransferase superfamily. RsmB/NOP family.</text>
</comment>
<proteinExistence type="inferred from homology"/>
<keyword evidence="2 5" id="KW-0808">Transferase</keyword>
<dbReference type="InterPro" id="IPR049560">
    <property type="entry name" value="MeTrfase_RsmB-F_NOP2_cat"/>
</dbReference>
<dbReference type="Gene3D" id="3.40.50.150">
    <property type="entry name" value="Vaccinia Virus protein VP39"/>
    <property type="match status" value="1"/>
</dbReference>
<keyword evidence="4 5" id="KW-0694">RNA-binding</keyword>
<evidence type="ECO:0000259" key="6">
    <source>
        <dbReference type="PROSITE" id="PS51686"/>
    </source>
</evidence>
<dbReference type="Proteomes" id="UP001060336">
    <property type="component" value="Chromosome"/>
</dbReference>
<dbReference type="InterPro" id="IPR001678">
    <property type="entry name" value="MeTrfase_RsmB-F_NOP2_dom"/>
</dbReference>
<evidence type="ECO:0000256" key="5">
    <source>
        <dbReference type="PROSITE-ProRule" id="PRU01023"/>
    </source>
</evidence>
<dbReference type="SUPFAM" id="SSF53335">
    <property type="entry name" value="S-adenosyl-L-methionine-dependent methyltransferases"/>
    <property type="match status" value="1"/>
</dbReference>
<feature type="binding site" evidence="5">
    <location>
        <position position="272"/>
    </location>
    <ligand>
        <name>S-adenosyl-L-methionine</name>
        <dbReference type="ChEBI" id="CHEBI:59789"/>
    </ligand>
</feature>
<dbReference type="GO" id="GO:0008173">
    <property type="term" value="F:RNA methyltransferase activity"/>
    <property type="evidence" value="ECO:0007669"/>
    <property type="project" value="InterPro"/>
</dbReference>
<dbReference type="GO" id="GO:0001510">
    <property type="term" value="P:RNA methylation"/>
    <property type="evidence" value="ECO:0007669"/>
    <property type="project" value="InterPro"/>
</dbReference>
<dbReference type="CDD" id="cd02440">
    <property type="entry name" value="AdoMet_MTases"/>
    <property type="match status" value="1"/>
</dbReference>
<dbReference type="PROSITE" id="PS51686">
    <property type="entry name" value="SAM_MT_RSMB_NOP"/>
    <property type="match status" value="1"/>
</dbReference>
<dbReference type="Pfam" id="PF01189">
    <property type="entry name" value="Methyltr_RsmB-F"/>
    <property type="match status" value="1"/>
</dbReference>
<dbReference type="InterPro" id="IPR035926">
    <property type="entry name" value="NusB-like_sf"/>
</dbReference>
<evidence type="ECO:0000256" key="3">
    <source>
        <dbReference type="ARBA" id="ARBA00022691"/>
    </source>
</evidence>
<dbReference type="PRINTS" id="PR02008">
    <property type="entry name" value="RCMTFAMILY"/>
</dbReference>
<comment type="caution">
    <text evidence="5">Lacks conserved residue(s) required for the propagation of feature annotation.</text>
</comment>
<dbReference type="InterPro" id="IPR029063">
    <property type="entry name" value="SAM-dependent_MTases_sf"/>
</dbReference>
<evidence type="ECO:0000256" key="1">
    <source>
        <dbReference type="ARBA" id="ARBA00022603"/>
    </source>
</evidence>
<evidence type="ECO:0000256" key="2">
    <source>
        <dbReference type="ARBA" id="ARBA00022679"/>
    </source>
</evidence>
<gene>
    <name evidence="7" type="ORF">NUH88_18240</name>
</gene>
<dbReference type="RefSeq" id="WP_257767902.1">
    <property type="nucleotide sequence ID" value="NZ_CP102480.1"/>
</dbReference>
<dbReference type="PANTHER" id="PTHR22807">
    <property type="entry name" value="NOP2 YEAST -RELATED NOL1/NOP2/FMU SUN DOMAIN-CONTAINING"/>
    <property type="match status" value="1"/>
</dbReference>
<feature type="binding site" evidence="5">
    <location>
        <position position="319"/>
    </location>
    <ligand>
        <name>S-adenosyl-L-methionine</name>
        <dbReference type="ChEBI" id="CHEBI:59789"/>
    </ligand>
</feature>
<dbReference type="Pfam" id="PF22458">
    <property type="entry name" value="RsmF-B_ferredox"/>
    <property type="match status" value="1"/>
</dbReference>